<dbReference type="PANTHER" id="PTHR31097">
    <property type="entry name" value="SI:DKEY-276J7.1"/>
    <property type="match status" value="1"/>
</dbReference>
<dbReference type="InterPro" id="IPR040247">
    <property type="entry name" value="DUF5524"/>
</dbReference>
<reference evidence="3 4" key="1">
    <citation type="submission" date="2025-04" db="UniProtKB">
        <authorList>
            <consortium name="RefSeq"/>
        </authorList>
    </citation>
    <scope>IDENTIFICATION</scope>
</reference>
<keyword evidence="2" id="KW-1185">Reference proteome</keyword>
<protein>
    <submittedName>
        <fullName evidence="3 4">Uncharacterized protein C7orf57 homolog isoform X1</fullName>
    </submittedName>
</protein>
<evidence type="ECO:0000256" key="1">
    <source>
        <dbReference type="SAM" id="MobiDB-lite"/>
    </source>
</evidence>
<feature type="region of interest" description="Disordered" evidence="1">
    <location>
        <begin position="235"/>
        <end position="293"/>
    </location>
</feature>
<sequence>MRQINKETSGPTSRYSTCDWFYHPPLKQPEKTVTTDNPLSQIPGLNDFSETEKGTEHRKKWIRDSDSEYVKLAKQGGRPDLLKHYTYVPNKPTVQHIAYAAPDWYIHDEIAPKAEVAQPTFPNYMVHEDFKPEHQSNRYESRRGPFDYDVKTVWQRDAEENEKENKEEKKQVKLPAIKTRFHHERNPIASKRVPLTATGKDDHVGKKVIFPPMPVSKSSDPVNFSKLMSNGYGDEWIQQNNEREKKSQHKSKNSEKSKDQPSSEHQENKNKTVQIAEYRASENTKIKSAAPLPEVSKAMPSVAADSACNDDTCAGHGDELRSCGDREVSRLSYNDASSTVADYKSTPPVLPTRVLKVKRSICCC</sequence>
<gene>
    <name evidence="3 4 5" type="primary">C2H7orf57</name>
</gene>
<dbReference type="CTD" id="119961959"/>
<dbReference type="OrthoDB" id="10012494at2759"/>
<dbReference type="Pfam" id="PF17662">
    <property type="entry name" value="DUF5524"/>
    <property type="match status" value="1"/>
</dbReference>
<evidence type="ECO:0000313" key="3">
    <source>
        <dbReference type="RefSeq" id="XP_033786357.1"/>
    </source>
</evidence>
<evidence type="ECO:0000313" key="5">
    <source>
        <dbReference type="RefSeq" id="XP_033786360.1"/>
    </source>
</evidence>
<organism evidence="2 3">
    <name type="scientific">Geotrypetes seraphini</name>
    <name type="common">Gaboon caecilian</name>
    <name type="synonym">Caecilia seraphini</name>
    <dbReference type="NCBI Taxonomy" id="260995"/>
    <lineage>
        <taxon>Eukaryota</taxon>
        <taxon>Metazoa</taxon>
        <taxon>Chordata</taxon>
        <taxon>Craniata</taxon>
        <taxon>Vertebrata</taxon>
        <taxon>Euteleostomi</taxon>
        <taxon>Amphibia</taxon>
        <taxon>Gymnophiona</taxon>
        <taxon>Geotrypetes</taxon>
    </lineage>
</organism>
<proteinExistence type="predicted"/>
<feature type="compositionally biased region" description="Polar residues" evidence="1">
    <location>
        <begin position="31"/>
        <end position="40"/>
    </location>
</feature>
<dbReference type="RefSeq" id="XP_033786360.1">
    <property type="nucleotide sequence ID" value="XM_033930469.1"/>
</dbReference>
<evidence type="ECO:0000313" key="2">
    <source>
        <dbReference type="Proteomes" id="UP000515159"/>
    </source>
</evidence>
<dbReference type="AlphaFoldDB" id="A0A6P8PB69"/>
<name>A0A6P8PB69_GEOSA</name>
<feature type="compositionally biased region" description="Basic and acidic residues" evidence="1">
    <location>
        <begin position="252"/>
        <end position="270"/>
    </location>
</feature>
<dbReference type="KEGG" id="gsh:117353920"/>
<dbReference type="Proteomes" id="UP000515159">
    <property type="component" value="Chromosome 2"/>
</dbReference>
<accession>A0A6P8PB69</accession>
<feature type="region of interest" description="Disordered" evidence="1">
    <location>
        <begin position="29"/>
        <end position="59"/>
    </location>
</feature>
<dbReference type="GeneID" id="117353920"/>
<dbReference type="RefSeq" id="XP_033786357.1">
    <property type="nucleotide sequence ID" value="XM_033930466.1"/>
</dbReference>
<evidence type="ECO:0000313" key="4">
    <source>
        <dbReference type="RefSeq" id="XP_033786358.1"/>
    </source>
</evidence>
<dbReference type="PANTHER" id="PTHR31097:SF2">
    <property type="entry name" value="CHROMOSOME 7 OPEN READING FRAME 57"/>
    <property type="match status" value="1"/>
</dbReference>
<dbReference type="RefSeq" id="XP_033786358.1">
    <property type="nucleotide sequence ID" value="XM_033930467.1"/>
</dbReference>